<evidence type="ECO:0000313" key="2">
    <source>
        <dbReference type="EMBL" id="TQE01193.1"/>
    </source>
</evidence>
<evidence type="ECO:0000256" key="1">
    <source>
        <dbReference type="SAM" id="MobiDB-lite"/>
    </source>
</evidence>
<dbReference type="PANTHER" id="PTHR37744:SF1">
    <property type="entry name" value="STAR LIPID TRANSFER-LIKE PROTEIN"/>
    <property type="match status" value="1"/>
</dbReference>
<feature type="region of interest" description="Disordered" evidence="1">
    <location>
        <begin position="38"/>
        <end position="65"/>
    </location>
</feature>
<reference evidence="2 3" key="1">
    <citation type="journal article" date="2019" name="G3 (Bethesda)">
        <title>Sequencing of a Wild Apple (Malus baccata) Genome Unravels the Differences Between Cultivated and Wild Apple Species Regarding Disease Resistance and Cold Tolerance.</title>
        <authorList>
            <person name="Chen X."/>
        </authorList>
    </citation>
    <scope>NUCLEOTIDE SEQUENCE [LARGE SCALE GENOMIC DNA]</scope>
    <source>
        <strain evidence="3">cv. Shandingzi</strain>
        <tissue evidence="2">Leaves</tissue>
    </source>
</reference>
<gene>
    <name evidence="2" type="ORF">C1H46_013216</name>
</gene>
<dbReference type="AlphaFoldDB" id="A0A540MSI7"/>
<name>A0A540MSI7_MALBA</name>
<keyword evidence="3" id="KW-1185">Reference proteome</keyword>
<accession>A0A540MSI7</accession>
<comment type="caution">
    <text evidence="2">The sequence shown here is derived from an EMBL/GenBank/DDBJ whole genome shotgun (WGS) entry which is preliminary data.</text>
</comment>
<dbReference type="Proteomes" id="UP000315295">
    <property type="component" value="Unassembled WGS sequence"/>
</dbReference>
<protein>
    <submittedName>
        <fullName evidence="2">Uncharacterized protein</fullName>
    </submittedName>
</protein>
<sequence length="125" mass="13140">MVPKRRKAHIAKTSPLQQFSPILQHAYRILPSKALPGASLSSVGDTQMQEEETPENGNGGSGGSQTHLCWTGASAAQLGWAVMSSRKGCAGNSFTMPLKAFAVASLYVGSIAPRASLASARRRIS</sequence>
<proteinExistence type="predicted"/>
<dbReference type="PANTHER" id="PTHR37744">
    <property type="entry name" value="STAR LIPID TRANSFER-LIKE PROTEIN"/>
    <property type="match status" value="1"/>
</dbReference>
<dbReference type="EMBL" id="VIEB01000200">
    <property type="protein sequence ID" value="TQE01193.1"/>
    <property type="molecule type" value="Genomic_DNA"/>
</dbReference>
<organism evidence="2 3">
    <name type="scientific">Malus baccata</name>
    <name type="common">Siberian crab apple</name>
    <name type="synonym">Pyrus baccata</name>
    <dbReference type="NCBI Taxonomy" id="106549"/>
    <lineage>
        <taxon>Eukaryota</taxon>
        <taxon>Viridiplantae</taxon>
        <taxon>Streptophyta</taxon>
        <taxon>Embryophyta</taxon>
        <taxon>Tracheophyta</taxon>
        <taxon>Spermatophyta</taxon>
        <taxon>Magnoliopsida</taxon>
        <taxon>eudicotyledons</taxon>
        <taxon>Gunneridae</taxon>
        <taxon>Pentapetalae</taxon>
        <taxon>rosids</taxon>
        <taxon>fabids</taxon>
        <taxon>Rosales</taxon>
        <taxon>Rosaceae</taxon>
        <taxon>Amygdaloideae</taxon>
        <taxon>Maleae</taxon>
        <taxon>Malus</taxon>
    </lineage>
</organism>
<evidence type="ECO:0000313" key="3">
    <source>
        <dbReference type="Proteomes" id="UP000315295"/>
    </source>
</evidence>